<organism evidence="3 4">
    <name type="scientific">Iamia majanohamensis</name>
    <dbReference type="NCBI Taxonomy" id="467976"/>
    <lineage>
        <taxon>Bacteria</taxon>
        <taxon>Bacillati</taxon>
        <taxon>Actinomycetota</taxon>
        <taxon>Acidimicrobiia</taxon>
        <taxon>Acidimicrobiales</taxon>
        <taxon>Iamiaceae</taxon>
        <taxon>Iamia</taxon>
    </lineage>
</organism>
<feature type="region of interest" description="Disordered" evidence="1">
    <location>
        <begin position="1"/>
        <end position="24"/>
    </location>
</feature>
<reference evidence="3" key="1">
    <citation type="submission" date="2023-01" db="EMBL/GenBank/DDBJ databases">
        <title>The diversity of Class Acidimicrobiia in South China Sea sediment environments and the proposal of Iamia marina sp. nov., a novel species of the genus Iamia.</title>
        <authorList>
            <person name="He Y."/>
            <person name="Tian X."/>
        </authorList>
    </citation>
    <scope>NUCLEOTIDE SEQUENCE</scope>
    <source>
        <strain evidence="3">DSM 19957</strain>
    </source>
</reference>
<dbReference type="InterPro" id="IPR050276">
    <property type="entry name" value="MshD_Acetyltransferase"/>
</dbReference>
<proteinExistence type="predicted"/>
<dbReference type="Pfam" id="PF00583">
    <property type="entry name" value="Acetyltransf_1"/>
    <property type="match status" value="1"/>
</dbReference>
<dbReference type="Proteomes" id="UP001216390">
    <property type="component" value="Chromosome"/>
</dbReference>
<dbReference type="AlphaFoldDB" id="A0AAE9YFY6"/>
<dbReference type="PANTHER" id="PTHR43617">
    <property type="entry name" value="L-AMINO ACID N-ACETYLTRANSFERASE"/>
    <property type="match status" value="1"/>
</dbReference>
<dbReference type="RefSeq" id="WP_272736613.1">
    <property type="nucleotide sequence ID" value="NZ_CP116942.1"/>
</dbReference>
<dbReference type="InterPro" id="IPR016181">
    <property type="entry name" value="Acyl_CoA_acyltransferase"/>
</dbReference>
<dbReference type="GO" id="GO:0016747">
    <property type="term" value="F:acyltransferase activity, transferring groups other than amino-acyl groups"/>
    <property type="evidence" value="ECO:0007669"/>
    <property type="project" value="InterPro"/>
</dbReference>
<dbReference type="SUPFAM" id="SSF55729">
    <property type="entry name" value="Acyl-CoA N-acyltransferases (Nat)"/>
    <property type="match status" value="1"/>
</dbReference>
<dbReference type="PROSITE" id="PS51186">
    <property type="entry name" value="GNAT"/>
    <property type="match status" value="1"/>
</dbReference>
<evidence type="ECO:0000259" key="2">
    <source>
        <dbReference type="PROSITE" id="PS51186"/>
    </source>
</evidence>
<evidence type="ECO:0000313" key="4">
    <source>
        <dbReference type="Proteomes" id="UP001216390"/>
    </source>
</evidence>
<keyword evidence="4" id="KW-1185">Reference proteome</keyword>
<accession>A0AAE9YFY6</accession>
<evidence type="ECO:0000313" key="3">
    <source>
        <dbReference type="EMBL" id="WCO67091.1"/>
    </source>
</evidence>
<dbReference type="PANTHER" id="PTHR43617:SF34">
    <property type="entry name" value="PUTATIVE-RELATED"/>
    <property type="match status" value="1"/>
</dbReference>
<feature type="compositionally biased region" description="Basic residues" evidence="1">
    <location>
        <begin position="1"/>
        <end position="11"/>
    </location>
</feature>
<dbReference type="CDD" id="cd04301">
    <property type="entry name" value="NAT_SF"/>
    <property type="match status" value="1"/>
</dbReference>
<name>A0AAE9YFY6_9ACTN</name>
<dbReference type="EMBL" id="CP116942">
    <property type="protein sequence ID" value="WCO67091.1"/>
    <property type="molecule type" value="Genomic_DNA"/>
</dbReference>
<sequence>MDHARPHLPHRSRPDGVRPPALGGRTLRTTAWRGRDDVALVVPRPSATPPTAEDVARLVDAATGAGLQRLVTGALAEVEQAPFLAAGFTEHDRLHLLRHDLVHVPEVPGVEPRLHRARRGDHGAALAVDAKAFEPFWRLDQAGLDDALAATTTARFRVAATDHVVGYAVTGRAGERGYLQRLAVDPDHRGRGVGAALVVDGLRWLRRRRASSAVVNTQVGNEGAFALYQRLGFVPQPAGLTVLTLALGAAPESRPA</sequence>
<evidence type="ECO:0000256" key="1">
    <source>
        <dbReference type="SAM" id="MobiDB-lite"/>
    </source>
</evidence>
<protein>
    <submittedName>
        <fullName evidence="3">GNAT family N-acetyltransferase</fullName>
    </submittedName>
</protein>
<dbReference type="Gene3D" id="3.40.630.30">
    <property type="match status" value="1"/>
</dbReference>
<dbReference type="InterPro" id="IPR000182">
    <property type="entry name" value="GNAT_dom"/>
</dbReference>
<gene>
    <name evidence="3" type="ORF">PO878_21620</name>
</gene>
<feature type="domain" description="N-acetyltransferase" evidence="2">
    <location>
        <begin position="112"/>
        <end position="256"/>
    </location>
</feature>
<dbReference type="KEGG" id="ima:PO878_21620"/>